<name>A0ABM8Y017_9BURK</name>
<dbReference type="Proteomes" id="UP000706525">
    <property type="component" value="Unassembled WGS sequence"/>
</dbReference>
<keyword evidence="1" id="KW-0812">Transmembrane</keyword>
<organism evidence="2 3">
    <name type="scientific">Cupriavidus pampae</name>
    <dbReference type="NCBI Taxonomy" id="659251"/>
    <lineage>
        <taxon>Bacteria</taxon>
        <taxon>Pseudomonadati</taxon>
        <taxon>Pseudomonadota</taxon>
        <taxon>Betaproteobacteria</taxon>
        <taxon>Burkholderiales</taxon>
        <taxon>Burkholderiaceae</taxon>
        <taxon>Cupriavidus</taxon>
    </lineage>
</organism>
<dbReference type="RefSeq" id="WP_223995339.1">
    <property type="nucleotide sequence ID" value="NZ_CAJZAG010000016.1"/>
</dbReference>
<feature type="transmembrane region" description="Helical" evidence="1">
    <location>
        <begin position="34"/>
        <end position="56"/>
    </location>
</feature>
<dbReference type="EMBL" id="CAJZAG010000016">
    <property type="protein sequence ID" value="CAG9186047.1"/>
    <property type="molecule type" value="Genomic_DNA"/>
</dbReference>
<evidence type="ECO:0000256" key="1">
    <source>
        <dbReference type="SAM" id="Phobius"/>
    </source>
</evidence>
<proteinExistence type="predicted"/>
<protein>
    <submittedName>
        <fullName evidence="2">Uncharacterized protein</fullName>
    </submittedName>
</protein>
<reference evidence="2 3" key="1">
    <citation type="submission" date="2021-08" db="EMBL/GenBank/DDBJ databases">
        <authorList>
            <person name="Peeters C."/>
        </authorList>
    </citation>
    <scope>NUCLEOTIDE SEQUENCE [LARGE SCALE GENOMIC DNA]</scope>
    <source>
        <strain evidence="2 3">LMG 32289</strain>
    </source>
</reference>
<keyword evidence="1" id="KW-1133">Transmembrane helix</keyword>
<keyword evidence="3" id="KW-1185">Reference proteome</keyword>
<gene>
    <name evidence="2" type="ORF">LMG32289_06234</name>
</gene>
<evidence type="ECO:0000313" key="2">
    <source>
        <dbReference type="EMBL" id="CAG9186047.1"/>
    </source>
</evidence>
<evidence type="ECO:0000313" key="3">
    <source>
        <dbReference type="Proteomes" id="UP000706525"/>
    </source>
</evidence>
<sequence>MPVIKTRETAIAVAALVLILFVALFFIVTTASLALLYFQLTTLATTVLAVAVAWVLSKFSHLSGQPA</sequence>
<keyword evidence="1" id="KW-0472">Membrane</keyword>
<accession>A0ABM8Y017</accession>
<comment type="caution">
    <text evidence="2">The sequence shown here is derived from an EMBL/GenBank/DDBJ whole genome shotgun (WGS) entry which is preliminary data.</text>
</comment>
<feature type="transmembrane region" description="Helical" evidence="1">
    <location>
        <begin position="9"/>
        <end position="28"/>
    </location>
</feature>